<dbReference type="PIRSF" id="PIRSF000774">
    <property type="entry name" value="RpoN"/>
    <property type="match status" value="1"/>
</dbReference>
<keyword evidence="3" id="KW-0808">Transferase</keyword>
<accession>J9FY72</accession>
<evidence type="ECO:0000256" key="5">
    <source>
        <dbReference type="ARBA" id="ARBA00023015"/>
    </source>
</evidence>
<dbReference type="AlphaFoldDB" id="J9FY72"/>
<dbReference type="Gene3D" id="1.10.10.1330">
    <property type="entry name" value="RNA polymerase sigma-54 factor, core-binding domain"/>
    <property type="match status" value="1"/>
</dbReference>
<comment type="caution">
    <text evidence="12">The sequence shown here is derived from an EMBL/GenBank/DDBJ whole genome shotgun (WGS) entry which is preliminary data.</text>
</comment>
<feature type="domain" description="RNA polymerase sigma factor 54 DNA-binding" evidence="10">
    <location>
        <begin position="328"/>
        <end position="486"/>
    </location>
</feature>
<evidence type="ECO:0000256" key="1">
    <source>
        <dbReference type="ARBA" id="ARBA00008798"/>
    </source>
</evidence>
<dbReference type="GO" id="GO:0000428">
    <property type="term" value="C:DNA-directed RNA polymerase complex"/>
    <property type="evidence" value="ECO:0007669"/>
    <property type="project" value="UniProtKB-KW"/>
</dbReference>
<evidence type="ECO:0000256" key="6">
    <source>
        <dbReference type="ARBA" id="ARBA00023082"/>
    </source>
</evidence>
<feature type="compositionally biased region" description="Acidic residues" evidence="9">
    <location>
        <begin position="51"/>
        <end position="71"/>
    </location>
</feature>
<dbReference type="EMBL" id="AMCI01006348">
    <property type="protein sequence ID" value="EJW94502.1"/>
    <property type="molecule type" value="Genomic_DNA"/>
</dbReference>
<reference evidence="12" key="1">
    <citation type="journal article" date="2012" name="PLoS ONE">
        <title>Gene sets for utilization of primary and secondary nutrition supplies in the distal gut of endangered iberian lynx.</title>
        <authorList>
            <person name="Alcaide M."/>
            <person name="Messina E."/>
            <person name="Richter M."/>
            <person name="Bargiela R."/>
            <person name="Peplies J."/>
            <person name="Huws S.A."/>
            <person name="Newbold C.J."/>
            <person name="Golyshin P.N."/>
            <person name="Simon M.A."/>
            <person name="Lopez G."/>
            <person name="Yakimov M.M."/>
            <person name="Ferrer M."/>
        </authorList>
    </citation>
    <scope>NUCLEOTIDE SEQUENCE</scope>
</reference>
<feature type="region of interest" description="Disordered" evidence="9">
    <location>
        <begin position="49"/>
        <end position="77"/>
    </location>
</feature>
<keyword evidence="8" id="KW-0804">Transcription</keyword>
<dbReference type="Pfam" id="PF04552">
    <property type="entry name" value="Sigma54_DBD"/>
    <property type="match status" value="1"/>
</dbReference>
<dbReference type="GO" id="GO:0006352">
    <property type="term" value="P:DNA-templated transcription initiation"/>
    <property type="evidence" value="ECO:0007669"/>
    <property type="project" value="InterPro"/>
</dbReference>
<comment type="similarity">
    <text evidence="1">Belongs to the sigma-54 factor family.</text>
</comment>
<protein>
    <submittedName>
        <fullName evidence="12">RNA polymerase sigma-54 factor</fullName>
    </submittedName>
</protein>
<dbReference type="NCBIfam" id="TIGR02395">
    <property type="entry name" value="rpoN_sigma"/>
    <property type="match status" value="1"/>
</dbReference>
<gene>
    <name evidence="12" type="ORF">EVA_17395</name>
</gene>
<proteinExistence type="inferred from homology"/>
<organism evidence="12">
    <name type="scientific">gut metagenome</name>
    <dbReference type="NCBI Taxonomy" id="749906"/>
    <lineage>
        <taxon>unclassified sequences</taxon>
        <taxon>metagenomes</taxon>
        <taxon>organismal metagenomes</taxon>
    </lineage>
</organism>
<evidence type="ECO:0000256" key="3">
    <source>
        <dbReference type="ARBA" id="ARBA00022679"/>
    </source>
</evidence>
<evidence type="ECO:0000256" key="4">
    <source>
        <dbReference type="ARBA" id="ARBA00022695"/>
    </source>
</evidence>
<keyword evidence="4" id="KW-0548">Nucleotidyltransferase</keyword>
<evidence type="ECO:0000256" key="9">
    <source>
        <dbReference type="SAM" id="MobiDB-lite"/>
    </source>
</evidence>
<dbReference type="Pfam" id="PF04963">
    <property type="entry name" value="Sigma54_CBD"/>
    <property type="match status" value="1"/>
</dbReference>
<keyword evidence="7" id="KW-0238">DNA-binding</keyword>
<evidence type="ECO:0000259" key="10">
    <source>
        <dbReference type="Pfam" id="PF04552"/>
    </source>
</evidence>
<evidence type="ECO:0000313" key="12">
    <source>
        <dbReference type="EMBL" id="EJW94502.1"/>
    </source>
</evidence>
<dbReference type="InterPro" id="IPR038709">
    <property type="entry name" value="RpoN_core-bd_sf"/>
</dbReference>
<dbReference type="InterPro" id="IPR007046">
    <property type="entry name" value="RNA_pol_sigma_54_core-bd"/>
</dbReference>
<evidence type="ECO:0000259" key="11">
    <source>
        <dbReference type="Pfam" id="PF04963"/>
    </source>
</evidence>
<dbReference type="InterPro" id="IPR000394">
    <property type="entry name" value="RNA_pol_sigma_54"/>
</dbReference>
<dbReference type="InterPro" id="IPR007634">
    <property type="entry name" value="RNA_pol_sigma_54_DNA-bd"/>
</dbReference>
<dbReference type="GO" id="GO:0003677">
    <property type="term" value="F:DNA binding"/>
    <property type="evidence" value="ECO:0007669"/>
    <property type="project" value="UniProtKB-KW"/>
</dbReference>
<keyword evidence="5" id="KW-0805">Transcription regulation</keyword>
<dbReference type="PROSITE" id="PS50044">
    <property type="entry name" value="SIGMA54_3"/>
    <property type="match status" value="1"/>
</dbReference>
<feature type="domain" description="RNA polymerase sigma factor 54 core-binding" evidence="11">
    <location>
        <begin position="106"/>
        <end position="305"/>
    </location>
</feature>
<evidence type="ECO:0000256" key="2">
    <source>
        <dbReference type="ARBA" id="ARBA00022478"/>
    </source>
</evidence>
<dbReference type="GO" id="GO:0016779">
    <property type="term" value="F:nucleotidyltransferase activity"/>
    <property type="evidence" value="ECO:0007669"/>
    <property type="project" value="UniProtKB-KW"/>
</dbReference>
<dbReference type="PANTHER" id="PTHR32248:SF4">
    <property type="entry name" value="RNA POLYMERASE SIGMA-54 FACTOR"/>
    <property type="match status" value="1"/>
</dbReference>
<sequence>MAQSSTQTQDMVQTTRLSAVQVALSNLLELPLNDMVDRIQNEVDANAALEVGEENPQSEENENWEGEEGPTEETSPIESELADFRTMDDVPEQIRSRAENSLDPLETLVANSDSFYEELHRQMADFDLNEHESQIVDYLIGSLDDDGYLHKDLLTILDELEIYNGIETSEAELQRLLRVLQQFEPRGIGARNLQECLVIQLMDPQNTSPWREMALQVVSKYFKDFYSKNWKTIMNRLKIGEDEMEHVRHLITHLNPRPGRLFGDSKSNPAQAIIPDFFVKTNSDGSLDFGLNNSDLPQLHLSASYLDSMEALSKKKGHLSRSEQDEYTYISKKVEDAKSFIYLLERRNQTLLAVMKSIITLQRPFFDDDDETLLKPLKLQEIADHAGVQISTVSRAVSSKYVQTNYKIYPLKFFFSNEFTASSGQKVSSREVKAKLQEIIDQEDKQAPYADEALVALLKEAGFPVARRTVVKYRDQLHIPTAKMRKV</sequence>
<keyword evidence="2" id="KW-0240">DNA-directed RNA polymerase</keyword>
<dbReference type="GO" id="GO:0001216">
    <property type="term" value="F:DNA-binding transcription activator activity"/>
    <property type="evidence" value="ECO:0007669"/>
    <property type="project" value="InterPro"/>
</dbReference>
<evidence type="ECO:0000256" key="8">
    <source>
        <dbReference type="ARBA" id="ARBA00023163"/>
    </source>
</evidence>
<keyword evidence="6" id="KW-0731">Sigma factor</keyword>
<dbReference type="Gene3D" id="1.10.10.60">
    <property type="entry name" value="Homeodomain-like"/>
    <property type="match status" value="1"/>
</dbReference>
<name>J9FY72_9ZZZZ</name>
<dbReference type="PANTHER" id="PTHR32248">
    <property type="entry name" value="RNA POLYMERASE SIGMA-54 FACTOR"/>
    <property type="match status" value="1"/>
</dbReference>
<dbReference type="PRINTS" id="PR00045">
    <property type="entry name" value="SIGMA54FCT"/>
</dbReference>
<dbReference type="GO" id="GO:0016987">
    <property type="term" value="F:sigma factor activity"/>
    <property type="evidence" value="ECO:0007669"/>
    <property type="project" value="UniProtKB-KW"/>
</dbReference>
<evidence type="ECO:0000256" key="7">
    <source>
        <dbReference type="ARBA" id="ARBA00023125"/>
    </source>
</evidence>